<keyword evidence="9" id="KW-0067">ATP-binding</keyword>
<dbReference type="GO" id="GO:0000160">
    <property type="term" value="P:phosphorelay signal transduction system"/>
    <property type="evidence" value="ECO:0007669"/>
    <property type="project" value="InterPro"/>
</dbReference>
<evidence type="ECO:0000259" key="15">
    <source>
        <dbReference type="PROSITE" id="PS50110"/>
    </source>
</evidence>
<dbReference type="AlphaFoldDB" id="A0A3A1P7N4"/>
<keyword evidence="5" id="KW-0716">Sensory transduction</keyword>
<evidence type="ECO:0000259" key="14">
    <source>
        <dbReference type="PROSITE" id="PS50046"/>
    </source>
</evidence>
<dbReference type="Pfam" id="PF08446">
    <property type="entry name" value="PAS_2"/>
    <property type="match status" value="1"/>
</dbReference>
<dbReference type="Pfam" id="PF07536">
    <property type="entry name" value="HWE_HK"/>
    <property type="match status" value="1"/>
</dbReference>
<dbReference type="PIRSF" id="PIRSF036397">
    <property type="entry name" value="Bactrphtchrm_rec"/>
    <property type="match status" value="1"/>
</dbReference>
<dbReference type="RefSeq" id="WP_119592852.1">
    <property type="nucleotide sequence ID" value="NZ_QXFM01000093.1"/>
</dbReference>
<dbReference type="Gene3D" id="3.40.50.2300">
    <property type="match status" value="1"/>
</dbReference>
<evidence type="ECO:0000256" key="7">
    <source>
        <dbReference type="ARBA" id="ARBA00022741"/>
    </source>
</evidence>
<dbReference type="InterPro" id="IPR013654">
    <property type="entry name" value="PAS_2"/>
</dbReference>
<evidence type="ECO:0000256" key="8">
    <source>
        <dbReference type="ARBA" id="ARBA00022777"/>
    </source>
</evidence>
<dbReference type="OrthoDB" id="136506at2"/>
<dbReference type="PROSITE" id="PS50046">
    <property type="entry name" value="PHYTOCHROME_2"/>
    <property type="match status" value="1"/>
</dbReference>
<feature type="domain" description="Response regulatory" evidence="15">
    <location>
        <begin position="738"/>
        <end position="849"/>
    </location>
</feature>
<keyword evidence="10" id="KW-0157">Chromophore</keyword>
<feature type="modified residue" description="4-aspartylphosphate" evidence="12">
    <location>
        <position position="788"/>
    </location>
</feature>
<dbReference type="SUPFAM" id="SSF52172">
    <property type="entry name" value="CheY-like"/>
    <property type="match status" value="1"/>
</dbReference>
<organism evidence="16 17">
    <name type="scientific">Aurantiacibacter xanthus</name>
    <dbReference type="NCBI Taxonomy" id="1784712"/>
    <lineage>
        <taxon>Bacteria</taxon>
        <taxon>Pseudomonadati</taxon>
        <taxon>Pseudomonadota</taxon>
        <taxon>Alphaproteobacteria</taxon>
        <taxon>Sphingomonadales</taxon>
        <taxon>Erythrobacteraceae</taxon>
        <taxon>Aurantiacibacter</taxon>
    </lineage>
</organism>
<dbReference type="SMART" id="SM00065">
    <property type="entry name" value="GAF"/>
    <property type="match status" value="1"/>
</dbReference>
<dbReference type="GO" id="GO:0009584">
    <property type="term" value="P:detection of visible light"/>
    <property type="evidence" value="ECO:0007669"/>
    <property type="project" value="InterPro"/>
</dbReference>
<evidence type="ECO:0000256" key="10">
    <source>
        <dbReference type="ARBA" id="ARBA00022991"/>
    </source>
</evidence>
<dbReference type="Gene3D" id="3.30.450.270">
    <property type="match status" value="1"/>
</dbReference>
<comment type="caution">
    <text evidence="16">The sequence shown here is derived from an EMBL/GenBank/DDBJ whole genome shotgun (WGS) entry which is preliminary data.</text>
</comment>
<keyword evidence="3" id="KW-0600">Photoreceptor protein</keyword>
<protein>
    <recommendedName>
        <fullName evidence="2">histidine kinase</fullName>
        <ecNumber evidence="2">2.7.13.3</ecNumber>
    </recommendedName>
</protein>
<proteinExistence type="predicted"/>
<dbReference type="PANTHER" id="PTHR41523:SF8">
    <property type="entry name" value="ETHYLENE RESPONSE SENSOR PROTEIN"/>
    <property type="match status" value="1"/>
</dbReference>
<keyword evidence="7" id="KW-0547">Nucleotide-binding</keyword>
<evidence type="ECO:0000256" key="2">
    <source>
        <dbReference type="ARBA" id="ARBA00012438"/>
    </source>
</evidence>
<dbReference type="InterPro" id="IPR035965">
    <property type="entry name" value="PAS-like_dom_sf"/>
</dbReference>
<keyword evidence="17" id="KW-1185">Reference proteome</keyword>
<dbReference type="SUPFAM" id="SSF55781">
    <property type="entry name" value="GAF domain-like"/>
    <property type="match status" value="2"/>
</dbReference>
<comment type="catalytic activity">
    <reaction evidence="1">
        <text>ATP + protein L-histidine = ADP + protein N-phospho-L-histidine.</text>
        <dbReference type="EC" id="2.7.13.3"/>
    </reaction>
</comment>
<dbReference type="SMART" id="SM00448">
    <property type="entry name" value="REC"/>
    <property type="match status" value="1"/>
</dbReference>
<evidence type="ECO:0000256" key="11">
    <source>
        <dbReference type="ARBA" id="ARBA00023170"/>
    </source>
</evidence>
<dbReference type="InterPro" id="IPR003018">
    <property type="entry name" value="GAF"/>
</dbReference>
<dbReference type="EC" id="2.7.13.3" evidence="2"/>
<accession>A0A3A1P7N4</accession>
<dbReference type="InterPro" id="IPR011006">
    <property type="entry name" value="CheY-like_superfamily"/>
</dbReference>
<dbReference type="EMBL" id="QXFM01000093">
    <property type="protein sequence ID" value="RIV86104.1"/>
    <property type="molecule type" value="Genomic_DNA"/>
</dbReference>
<dbReference type="Pfam" id="PF01590">
    <property type="entry name" value="GAF"/>
    <property type="match status" value="1"/>
</dbReference>
<dbReference type="SMART" id="SM00911">
    <property type="entry name" value="HWE_HK"/>
    <property type="match status" value="1"/>
</dbReference>
<dbReference type="Gene3D" id="3.30.450.20">
    <property type="entry name" value="PAS domain"/>
    <property type="match status" value="1"/>
</dbReference>
<dbReference type="Gene3D" id="3.30.565.10">
    <property type="entry name" value="Histidine kinase-like ATPase, C-terminal domain"/>
    <property type="match status" value="1"/>
</dbReference>
<evidence type="ECO:0000313" key="16">
    <source>
        <dbReference type="EMBL" id="RIV86104.1"/>
    </source>
</evidence>
<dbReference type="InterPro" id="IPR001294">
    <property type="entry name" value="Phytochrome"/>
</dbReference>
<name>A0A3A1P7N4_9SPHN</name>
<dbReference type="InterPro" id="IPR029016">
    <property type="entry name" value="GAF-like_dom_sf"/>
</dbReference>
<dbReference type="InterPro" id="IPR000014">
    <property type="entry name" value="PAS"/>
</dbReference>
<evidence type="ECO:0000256" key="9">
    <source>
        <dbReference type="ARBA" id="ARBA00022840"/>
    </source>
</evidence>
<reference evidence="16 17" key="1">
    <citation type="submission" date="2018-08" db="EMBL/GenBank/DDBJ databases">
        <title>Erythrobacter zhengii sp.nov., a bacterium isolated from deep-sea sediment.</title>
        <authorList>
            <person name="Fang C."/>
            <person name="Wu Y.-H."/>
            <person name="Sun C."/>
            <person name="Wang H."/>
            <person name="Cheng H."/>
            <person name="Meng F.-X."/>
            <person name="Wang C.-S."/>
            <person name="Xu X.-W."/>
        </authorList>
    </citation>
    <scope>NUCLEOTIDE SEQUENCE [LARGE SCALE GENOMIC DNA]</scope>
    <source>
        <strain evidence="16 17">CCTCC AB 2015396</strain>
    </source>
</reference>
<evidence type="ECO:0000256" key="3">
    <source>
        <dbReference type="ARBA" id="ARBA00022543"/>
    </source>
</evidence>
<dbReference type="InterPro" id="IPR001789">
    <property type="entry name" value="Sig_transdc_resp-reg_receiver"/>
</dbReference>
<keyword evidence="8" id="KW-0418">Kinase</keyword>
<dbReference type="InterPro" id="IPR013515">
    <property type="entry name" value="Phytochrome_cen-reg"/>
</dbReference>
<dbReference type="GO" id="GO:0005524">
    <property type="term" value="F:ATP binding"/>
    <property type="evidence" value="ECO:0007669"/>
    <property type="project" value="UniProtKB-KW"/>
</dbReference>
<dbReference type="SUPFAM" id="SSF55785">
    <property type="entry name" value="PYP-like sensor domain (PAS domain)"/>
    <property type="match status" value="1"/>
</dbReference>
<feature type="coiled-coil region" evidence="13">
    <location>
        <begin position="493"/>
        <end position="520"/>
    </location>
</feature>
<dbReference type="GO" id="GO:0006355">
    <property type="term" value="P:regulation of DNA-templated transcription"/>
    <property type="evidence" value="ECO:0007669"/>
    <property type="project" value="InterPro"/>
</dbReference>
<dbReference type="Gene3D" id="3.30.450.40">
    <property type="match status" value="1"/>
</dbReference>
<keyword evidence="6" id="KW-0808">Transferase</keyword>
<dbReference type="CDD" id="cd00130">
    <property type="entry name" value="PAS"/>
    <property type="match status" value="1"/>
</dbReference>
<sequence>MEVDLTNCDREEIHLLGHVQSFGCLIALSSDWLIMHASQSAERYLGLKANDLIGLPLHQILTAKALHEVRGAMQLLATRDSIGRLFDLPLLPGSDRLFNLALHRTGRATVIEIEPADEQGQRVDPLMQVHNIVGRLKTCPDVETLSETAARFLRAFLGFDRVMVYRFASDDTGAVIAESAAHGIGSFLGLRYPASDIPRQARALYLRSVIRIISDVDDKVSPILPEVNAENEKLDLSLSTLRAVSPIHLEYLRNMGVKASMSISIIVDGKLWGLFACHHYQPLVLDYVTRSAAELFGQMFGFLLSHQLEVVRKQDAERARDLHDDLMRHFAESSSISGDLGQIIDGLKDLVAFDGAAGWIAGTLQTRGTTPTHDEIMALVRFLNTTTPSQVYATDCLMQVHPPAADYTQRAAGVLAMPVSRTPRDYIMLFRGEVAKQVTWAGNPEKPVEVGPNGIRLTPRKSFESWQEIVRGHSAEWTPQELEVADTIRVTLLEVVLRMADSANQERQRASERQELLIAELNHRVRNILTLIRGLVEQSKSDLIGIEEFTANVSDRIQALARAHDQITRSNWNAASLRELVETEVTAYLGAKRDRVVLHGGDAIVKPEAYATLALVIHELTTNSAKYGSLADSRGRVDVTVKQEADGVLGIGWVESDGPPVKAPARRGFGSTVIERSIPFELGGKVEVSYPLTGLRAQMHVPARHIERFEVQAEDEPEVSASADEVKEAPLFAASSPTVLLLEDNMIIAMDGERYLADLGAERVVTASSVAQAMAMLDAEPVVCGLLDLNLGVETSLPVARRLREQGVPFAFATGYGDAGELAEEFPDAPVLTKPYDLDQLADILRQILPDTDTDTGGA</sequence>
<dbReference type="InterPro" id="IPR011102">
    <property type="entry name" value="Sig_transdc_His_kinase_HWE"/>
</dbReference>
<dbReference type="PRINTS" id="PR01033">
    <property type="entry name" value="PHYTOCHROME"/>
</dbReference>
<dbReference type="InterPro" id="IPR043150">
    <property type="entry name" value="Phytochrome_PHY_sf"/>
</dbReference>
<dbReference type="InterPro" id="IPR016132">
    <property type="entry name" value="Phyto_chromo_attachment"/>
</dbReference>
<dbReference type="GO" id="GO:0004673">
    <property type="term" value="F:protein histidine kinase activity"/>
    <property type="evidence" value="ECO:0007669"/>
    <property type="project" value="UniProtKB-EC"/>
</dbReference>
<evidence type="ECO:0000256" key="6">
    <source>
        <dbReference type="ARBA" id="ARBA00022679"/>
    </source>
</evidence>
<dbReference type="PROSITE" id="PS50110">
    <property type="entry name" value="RESPONSE_REGULATORY"/>
    <property type="match status" value="1"/>
</dbReference>
<gene>
    <name evidence="16" type="ORF">D2V17_10115</name>
</gene>
<evidence type="ECO:0000313" key="17">
    <source>
        <dbReference type="Proteomes" id="UP000265366"/>
    </source>
</evidence>
<dbReference type="PANTHER" id="PTHR41523">
    <property type="entry name" value="TWO-COMPONENT SYSTEM SENSOR PROTEIN"/>
    <property type="match status" value="1"/>
</dbReference>
<keyword evidence="4 12" id="KW-0597">Phosphoprotein</keyword>
<dbReference type="Pfam" id="PF00360">
    <property type="entry name" value="PHY"/>
    <property type="match status" value="1"/>
</dbReference>
<evidence type="ECO:0000256" key="12">
    <source>
        <dbReference type="PROSITE-ProRule" id="PRU00169"/>
    </source>
</evidence>
<evidence type="ECO:0000256" key="4">
    <source>
        <dbReference type="ARBA" id="ARBA00022553"/>
    </source>
</evidence>
<dbReference type="GO" id="GO:0009881">
    <property type="term" value="F:photoreceptor activity"/>
    <property type="evidence" value="ECO:0007669"/>
    <property type="project" value="UniProtKB-KW"/>
</dbReference>
<feature type="domain" description="Phytochrome chromophore attachment site" evidence="14">
    <location>
        <begin position="141"/>
        <end position="298"/>
    </location>
</feature>
<dbReference type="Proteomes" id="UP000265366">
    <property type="component" value="Unassembled WGS sequence"/>
</dbReference>
<keyword evidence="13" id="KW-0175">Coiled coil</keyword>
<dbReference type="InterPro" id="IPR009219">
    <property type="entry name" value="Bactrphtchr_CheY"/>
</dbReference>
<evidence type="ECO:0000256" key="5">
    <source>
        <dbReference type="ARBA" id="ARBA00022606"/>
    </source>
</evidence>
<dbReference type="InterPro" id="IPR036890">
    <property type="entry name" value="HATPase_C_sf"/>
</dbReference>
<keyword evidence="11" id="KW-0675">Receptor</keyword>
<evidence type="ECO:0000256" key="13">
    <source>
        <dbReference type="SAM" id="Coils"/>
    </source>
</evidence>
<evidence type="ECO:0000256" key="1">
    <source>
        <dbReference type="ARBA" id="ARBA00000085"/>
    </source>
</evidence>